<evidence type="ECO:0000313" key="1">
    <source>
        <dbReference type="EMBL" id="PKH15631.1"/>
    </source>
</evidence>
<comment type="caution">
    <text evidence="1">The sequence shown here is derived from an EMBL/GenBank/DDBJ whole genome shotgun (WGS) entry which is preliminary data.</text>
</comment>
<dbReference type="EMBL" id="NVXX01000043">
    <property type="protein sequence ID" value="PKH15631.1"/>
    <property type="molecule type" value="Genomic_DNA"/>
</dbReference>
<reference evidence="1 2" key="1">
    <citation type="submission" date="2017-08" db="EMBL/GenBank/DDBJ databases">
        <authorList>
            <person name="de Groot N.N."/>
        </authorList>
    </citation>
    <scope>NUCLEOTIDE SEQUENCE [LARGE SCALE GENOMIC DNA]</scope>
    <source>
        <strain evidence="1 2">PfR 37</strain>
    </source>
</reference>
<dbReference type="RefSeq" id="WP_065951001.1">
    <property type="nucleotide sequence ID" value="NZ_JACYMZ010000003.1"/>
</dbReference>
<gene>
    <name evidence="1" type="ORF">CIB54_23070</name>
</gene>
<dbReference type="AlphaFoldDB" id="A0A2N1DXQ8"/>
<accession>A0A2N1DXQ8</accession>
<dbReference type="Proteomes" id="UP000233564">
    <property type="component" value="Unassembled WGS sequence"/>
</dbReference>
<sequence length="194" mass="22129">MDTKRLQAQYVRLLYSGNTAVLDASEEANYLLAHLDHARLEVEYKARIRNLRTTLHADMKFLNRFIDKVSLLEAVESYCGSDDFWKHQGRTLLEDFCLFYCNNHSHEPRLRMLAEIEGTVSGMSIGNVTTSPWVGHQQKMQNTVEVLAAHYIKNIKQLQTATSIDDFSPTPDGGFFELTKDANSIRIKMMGGLK</sequence>
<organism evidence="1 2">
    <name type="scientific">Pseudomonas fluorescens</name>
    <dbReference type="NCBI Taxonomy" id="294"/>
    <lineage>
        <taxon>Bacteria</taxon>
        <taxon>Pseudomonadati</taxon>
        <taxon>Pseudomonadota</taxon>
        <taxon>Gammaproteobacteria</taxon>
        <taxon>Pseudomonadales</taxon>
        <taxon>Pseudomonadaceae</taxon>
        <taxon>Pseudomonas</taxon>
    </lineage>
</organism>
<evidence type="ECO:0000313" key="2">
    <source>
        <dbReference type="Proteomes" id="UP000233564"/>
    </source>
</evidence>
<proteinExistence type="predicted"/>
<protein>
    <submittedName>
        <fullName evidence="1">Uncharacterized protein</fullName>
    </submittedName>
</protein>
<name>A0A2N1DXQ8_PSEFL</name>